<dbReference type="InterPro" id="IPR003660">
    <property type="entry name" value="HAMP_dom"/>
</dbReference>
<reference evidence="10 11" key="1">
    <citation type="submission" date="2020-08" db="EMBL/GenBank/DDBJ databases">
        <title>Genome sequencing of Purple Non-Sulfur Bacteria from various extreme environments.</title>
        <authorList>
            <person name="Mayer M."/>
        </authorList>
    </citation>
    <scope>NUCLEOTIDE SEQUENCE [LARGE SCALE GENOMIC DNA]</scope>
    <source>
        <strain evidence="10 11">2761</strain>
    </source>
</reference>
<keyword evidence="7" id="KW-0472">Membrane</keyword>
<keyword evidence="5" id="KW-0175">Coiled coil</keyword>
<sequence>MFKNIKIGTRLGLGFGLVLVLLVSISVTSLLRIAELNQATSVIVDNRIPRIEASTELTENTLMIARTVRNLLISESLPYNKAQAEAITEMRKRNDELFKSLKQQLDSDAAREAFTAMENAANQYYVALDKLLPIADSNSPTYDSKKASDFLLGDFGVAANEFVGALKKFSLLQKELNQQAAKDAAEAAQTARTLVLALSIASVLIAILFAWWVTRSITAPIRQAVDVANRLAEGDLTAKIEAQSKDETGQLLSAMKNMVEKLSATITQVRLSADELNSASTQVSATSQGLSQAASEQASSLEETTAAIEQMSASIAQNTDNAKTTDAIGRKTSTDALSGGEAVRSTVAAMKAIASKISIIDDIAYRTDLLALNAAIEAARAGEHGKGFAVVAAEVKKLAERSQIAAQEIGQLASSSVETAESAGALLETIVPAIRKTADLVGEITAASEEQSTGVHQISDAMTQLNTATQQNAATSEELSATAEEMNAQAENLLAIMAQFKIANGAAARVVGTPRAAKSEPAKRAGKEDVQLKDFESF</sequence>
<evidence type="ECO:0000256" key="1">
    <source>
        <dbReference type="ARBA" id="ARBA00004370"/>
    </source>
</evidence>
<dbReference type="GO" id="GO:0005886">
    <property type="term" value="C:plasma membrane"/>
    <property type="evidence" value="ECO:0007669"/>
    <property type="project" value="TreeGrafter"/>
</dbReference>
<accession>A0A840G3P9</accession>
<dbReference type="InterPro" id="IPR004090">
    <property type="entry name" value="Chemotax_Me-accpt_rcpt"/>
</dbReference>
<keyword evidence="2" id="KW-0145">Chemotaxis</keyword>
<dbReference type="CDD" id="cd06225">
    <property type="entry name" value="HAMP"/>
    <property type="match status" value="1"/>
</dbReference>
<dbReference type="RefSeq" id="WP_153115054.1">
    <property type="nucleotide sequence ID" value="NZ_JACIGE010000001.1"/>
</dbReference>
<dbReference type="PROSITE" id="PS50885">
    <property type="entry name" value="HAMP"/>
    <property type="match status" value="1"/>
</dbReference>
<dbReference type="PANTHER" id="PTHR43531:SF11">
    <property type="entry name" value="METHYL-ACCEPTING CHEMOTAXIS PROTEIN 3"/>
    <property type="match status" value="1"/>
</dbReference>
<dbReference type="Gene3D" id="6.10.340.10">
    <property type="match status" value="1"/>
</dbReference>
<feature type="domain" description="HAMP" evidence="9">
    <location>
        <begin position="215"/>
        <end position="267"/>
    </location>
</feature>
<keyword evidence="7" id="KW-1133">Transmembrane helix</keyword>
<dbReference type="GO" id="GO:0007165">
    <property type="term" value="P:signal transduction"/>
    <property type="evidence" value="ECO:0007669"/>
    <property type="project" value="UniProtKB-KW"/>
</dbReference>
<dbReference type="InterPro" id="IPR024478">
    <property type="entry name" value="HlyB_4HB_MCP"/>
</dbReference>
<dbReference type="FunFam" id="1.10.287.950:FF:000001">
    <property type="entry name" value="Methyl-accepting chemotaxis sensory transducer"/>
    <property type="match status" value="1"/>
</dbReference>
<evidence type="ECO:0000256" key="7">
    <source>
        <dbReference type="SAM" id="Phobius"/>
    </source>
</evidence>
<comment type="caution">
    <text evidence="10">The sequence shown here is derived from an EMBL/GenBank/DDBJ whole genome shotgun (WGS) entry which is preliminary data.</text>
</comment>
<dbReference type="SUPFAM" id="SSF58104">
    <property type="entry name" value="Methyl-accepting chemotaxis protein (MCP) signaling domain"/>
    <property type="match status" value="1"/>
</dbReference>
<comment type="subcellular location">
    <subcellularLocation>
        <location evidence="1">Membrane</location>
    </subcellularLocation>
</comment>
<evidence type="ECO:0000313" key="11">
    <source>
        <dbReference type="Proteomes" id="UP000587070"/>
    </source>
</evidence>
<feature type="transmembrane region" description="Helical" evidence="7">
    <location>
        <begin position="194"/>
        <end position="213"/>
    </location>
</feature>
<organism evidence="10 11">
    <name type="scientific">Rhodocyclus tenuis</name>
    <name type="common">Rhodospirillum tenue</name>
    <dbReference type="NCBI Taxonomy" id="1066"/>
    <lineage>
        <taxon>Bacteria</taxon>
        <taxon>Pseudomonadati</taxon>
        <taxon>Pseudomonadota</taxon>
        <taxon>Betaproteobacteria</taxon>
        <taxon>Rhodocyclales</taxon>
        <taxon>Rhodocyclaceae</taxon>
        <taxon>Rhodocyclus</taxon>
    </lineage>
</organism>
<feature type="coiled-coil region" evidence="5">
    <location>
        <begin position="465"/>
        <end position="496"/>
    </location>
</feature>
<evidence type="ECO:0000259" key="8">
    <source>
        <dbReference type="PROSITE" id="PS50111"/>
    </source>
</evidence>
<dbReference type="Proteomes" id="UP000587070">
    <property type="component" value="Unassembled WGS sequence"/>
</dbReference>
<dbReference type="EMBL" id="JACIGE010000001">
    <property type="protein sequence ID" value="MBB4245941.1"/>
    <property type="molecule type" value="Genomic_DNA"/>
</dbReference>
<dbReference type="GO" id="GO:0006935">
    <property type="term" value="P:chemotaxis"/>
    <property type="evidence" value="ECO:0007669"/>
    <property type="project" value="UniProtKB-KW"/>
</dbReference>
<dbReference type="InterPro" id="IPR047347">
    <property type="entry name" value="YvaQ-like_sensor"/>
</dbReference>
<dbReference type="AlphaFoldDB" id="A0A840G3P9"/>
<evidence type="ECO:0000313" key="10">
    <source>
        <dbReference type="EMBL" id="MBB4245941.1"/>
    </source>
</evidence>
<feature type="compositionally biased region" description="Basic and acidic residues" evidence="6">
    <location>
        <begin position="517"/>
        <end position="538"/>
    </location>
</feature>
<name>A0A840G3P9_RHOTE</name>
<feature type="domain" description="Methyl-accepting transducer" evidence="8">
    <location>
        <begin position="272"/>
        <end position="487"/>
    </location>
</feature>
<comment type="similarity">
    <text evidence="3">Belongs to the methyl-accepting chemotaxis (MCP) protein family.</text>
</comment>
<dbReference type="CDD" id="cd19411">
    <property type="entry name" value="MCP2201-like_sensor"/>
    <property type="match status" value="1"/>
</dbReference>
<dbReference type="Gene3D" id="1.10.287.950">
    <property type="entry name" value="Methyl-accepting chemotaxis protein"/>
    <property type="match status" value="1"/>
</dbReference>
<protein>
    <submittedName>
        <fullName evidence="10">Methyl-accepting chemotaxis protein</fullName>
    </submittedName>
</protein>
<dbReference type="Pfam" id="PF00015">
    <property type="entry name" value="MCPsignal"/>
    <property type="match status" value="1"/>
</dbReference>
<evidence type="ECO:0000256" key="6">
    <source>
        <dbReference type="SAM" id="MobiDB-lite"/>
    </source>
</evidence>
<keyword evidence="7" id="KW-0812">Transmembrane</keyword>
<dbReference type="SMART" id="SM00304">
    <property type="entry name" value="HAMP"/>
    <property type="match status" value="1"/>
</dbReference>
<dbReference type="Pfam" id="PF12729">
    <property type="entry name" value="4HB_MCP_1"/>
    <property type="match status" value="1"/>
</dbReference>
<dbReference type="GO" id="GO:0004888">
    <property type="term" value="F:transmembrane signaling receptor activity"/>
    <property type="evidence" value="ECO:0007669"/>
    <property type="project" value="InterPro"/>
</dbReference>
<evidence type="ECO:0000256" key="4">
    <source>
        <dbReference type="PROSITE-ProRule" id="PRU00284"/>
    </source>
</evidence>
<gene>
    <name evidence="10" type="ORF">GGD90_000290</name>
</gene>
<dbReference type="InterPro" id="IPR004089">
    <property type="entry name" value="MCPsignal_dom"/>
</dbReference>
<dbReference type="SMART" id="SM00283">
    <property type="entry name" value="MA"/>
    <property type="match status" value="1"/>
</dbReference>
<evidence type="ECO:0000256" key="5">
    <source>
        <dbReference type="SAM" id="Coils"/>
    </source>
</evidence>
<feature type="region of interest" description="Disordered" evidence="6">
    <location>
        <begin position="512"/>
        <end position="538"/>
    </location>
</feature>
<evidence type="ECO:0000256" key="3">
    <source>
        <dbReference type="ARBA" id="ARBA00029447"/>
    </source>
</evidence>
<proteinExistence type="inferred from homology"/>
<dbReference type="PRINTS" id="PR00260">
    <property type="entry name" value="CHEMTRNSDUCR"/>
</dbReference>
<evidence type="ECO:0000256" key="2">
    <source>
        <dbReference type="ARBA" id="ARBA00022500"/>
    </source>
</evidence>
<dbReference type="Pfam" id="PF00672">
    <property type="entry name" value="HAMP"/>
    <property type="match status" value="1"/>
</dbReference>
<dbReference type="InterPro" id="IPR051310">
    <property type="entry name" value="MCP_chemotaxis"/>
</dbReference>
<dbReference type="PROSITE" id="PS50111">
    <property type="entry name" value="CHEMOTAXIS_TRANSDUC_2"/>
    <property type="match status" value="1"/>
</dbReference>
<evidence type="ECO:0000259" key="9">
    <source>
        <dbReference type="PROSITE" id="PS50885"/>
    </source>
</evidence>
<keyword evidence="11" id="KW-1185">Reference proteome</keyword>
<dbReference type="PANTHER" id="PTHR43531">
    <property type="entry name" value="PROTEIN ICFG"/>
    <property type="match status" value="1"/>
</dbReference>
<keyword evidence="4" id="KW-0807">Transducer</keyword>
<dbReference type="OrthoDB" id="8899037at2"/>